<accession>V6TYY4</accession>
<evidence type="ECO:0000313" key="1">
    <source>
        <dbReference type="EMBL" id="ESU43961.1"/>
    </source>
</evidence>
<dbReference type="Proteomes" id="UP000018040">
    <property type="component" value="Unassembled WGS sequence"/>
</dbReference>
<dbReference type="EMBL" id="AHHH01000033">
    <property type="protein sequence ID" value="ESU43961.1"/>
    <property type="molecule type" value="Genomic_DNA"/>
</dbReference>
<evidence type="ECO:0000313" key="2">
    <source>
        <dbReference type="Proteomes" id="UP000018040"/>
    </source>
</evidence>
<protein>
    <submittedName>
        <fullName evidence="1">DnaJ-like protein subfamily B member 12</fullName>
    </submittedName>
</protein>
<reference evidence="1 2" key="2">
    <citation type="journal article" date="2013" name="Genome Biol. Evol.">
        <title>Genome sequencing of Giardia lamblia genotypes A2 and B isolates (DH and GS) and comparative analysis with the genomes of genotypes A1 and E (WB and Pig).</title>
        <authorList>
            <person name="Adam R.D."/>
            <person name="Dahlstrom E.W."/>
            <person name="Martens C.A."/>
            <person name="Bruno D.P."/>
            <person name="Barbian K.D."/>
            <person name="Ricklefs S.M."/>
            <person name="Hernandez M.M."/>
            <person name="Narla N.P."/>
            <person name="Patel R.B."/>
            <person name="Porcella S.F."/>
            <person name="Nash T.E."/>
        </authorList>
    </citation>
    <scope>NUCLEOTIDE SEQUENCE [LARGE SCALE GENOMIC DNA]</scope>
    <source>
        <strain evidence="1 2">GS</strain>
    </source>
</reference>
<gene>
    <name evidence="1" type="ORF">GSB_151972</name>
</gene>
<sequence>VQLSTIETVYLSSTKRGLAQLDPAENTGRMVGPEANC</sequence>
<reference evidence="2" key="1">
    <citation type="submission" date="2012-02" db="EMBL/GenBank/DDBJ databases">
        <title>Genome sequencing of Giardia lamblia Genotypes A2 and B isolates (DH and GS) and comparative analysis with the genomes of Genotypes A1 and E (WB and Pig).</title>
        <authorList>
            <person name="Adam R."/>
            <person name="Dahlstrom E."/>
            <person name="Martens C."/>
            <person name="Bruno D."/>
            <person name="Barbian K."/>
            <person name="Porcella S.F."/>
            <person name="Nash T."/>
        </authorList>
    </citation>
    <scope>NUCLEOTIDE SEQUENCE</scope>
    <source>
        <strain evidence="2">GS</strain>
    </source>
</reference>
<dbReference type="AlphaFoldDB" id="V6TYY4"/>
<proteinExistence type="predicted"/>
<organism evidence="1 2">
    <name type="scientific">Giardia intestinalis</name>
    <name type="common">Giardia lamblia</name>
    <dbReference type="NCBI Taxonomy" id="5741"/>
    <lineage>
        <taxon>Eukaryota</taxon>
        <taxon>Metamonada</taxon>
        <taxon>Diplomonadida</taxon>
        <taxon>Hexamitidae</taxon>
        <taxon>Giardiinae</taxon>
        <taxon>Giardia</taxon>
    </lineage>
</organism>
<feature type="non-terminal residue" evidence="1">
    <location>
        <position position="1"/>
    </location>
</feature>
<name>V6TYY4_GIAIN</name>
<comment type="caution">
    <text evidence="1">The sequence shown here is derived from an EMBL/GenBank/DDBJ whole genome shotgun (WGS) entry which is preliminary data.</text>
</comment>